<evidence type="ECO:0000256" key="1">
    <source>
        <dbReference type="SAM" id="Coils"/>
    </source>
</evidence>
<keyword evidence="1" id="KW-0175">Coiled coil</keyword>
<gene>
    <name evidence="2" type="ORF">IC617_14680</name>
</gene>
<name>A0A8J6UGT0_9GAMM</name>
<reference evidence="2" key="1">
    <citation type="submission" date="2020-09" db="EMBL/GenBank/DDBJ databases">
        <title>A novel bacterium of genus Neiella, isolated from South China Sea.</title>
        <authorList>
            <person name="Huang H."/>
            <person name="Mo K."/>
            <person name="Hu Y."/>
        </authorList>
    </citation>
    <scope>NUCLEOTIDE SEQUENCE</scope>
    <source>
        <strain evidence="2">HB171785</strain>
    </source>
</reference>
<organism evidence="2 3">
    <name type="scientific">Neiella litorisoli</name>
    <dbReference type="NCBI Taxonomy" id="2771431"/>
    <lineage>
        <taxon>Bacteria</taxon>
        <taxon>Pseudomonadati</taxon>
        <taxon>Pseudomonadota</taxon>
        <taxon>Gammaproteobacteria</taxon>
        <taxon>Alteromonadales</taxon>
        <taxon>Echinimonadaceae</taxon>
        <taxon>Neiella</taxon>
    </lineage>
</organism>
<comment type="caution">
    <text evidence="2">The sequence shown here is derived from an EMBL/GenBank/DDBJ whole genome shotgun (WGS) entry which is preliminary data.</text>
</comment>
<accession>A0A8J6UGT0</accession>
<protein>
    <submittedName>
        <fullName evidence="2">Uncharacterized protein</fullName>
    </submittedName>
</protein>
<sequence length="212" mass="23553">MNPFNAFQSAWQHAKTLSFVVVISALVGCSEPETLTNLSVEFPKSEQMVIEVVSSQNSYQFELPASVLGDRDELAKSLAPLPRELRLEVIEMLEGIEPPPPEPISPSLSRSVDALDHLLKSLGEDLSDLQQELQQHGDEYQRKLEQNMGELSDDAAAMAAEAEQQAQGFLAKMQHQYVEHIASLIESGELSEQEIARLEQAIIAHHKKAKQQ</sequence>
<dbReference type="AlphaFoldDB" id="A0A8J6UGT0"/>
<dbReference type="EMBL" id="JACXAF010000021">
    <property type="protein sequence ID" value="MBD1390676.1"/>
    <property type="molecule type" value="Genomic_DNA"/>
</dbReference>
<evidence type="ECO:0000313" key="3">
    <source>
        <dbReference type="Proteomes" id="UP000638014"/>
    </source>
</evidence>
<dbReference type="Gene3D" id="6.10.250.2890">
    <property type="match status" value="1"/>
</dbReference>
<proteinExistence type="predicted"/>
<feature type="coiled-coil region" evidence="1">
    <location>
        <begin position="112"/>
        <end position="161"/>
    </location>
</feature>
<keyword evidence="3" id="KW-1185">Reference proteome</keyword>
<evidence type="ECO:0000313" key="2">
    <source>
        <dbReference type="EMBL" id="MBD1390676.1"/>
    </source>
</evidence>
<dbReference type="Proteomes" id="UP000638014">
    <property type="component" value="Unassembled WGS sequence"/>
</dbReference>
<dbReference type="SUPFAM" id="SSF58113">
    <property type="entry name" value="Apolipoprotein A-I"/>
    <property type="match status" value="1"/>
</dbReference>
<dbReference type="RefSeq" id="WP_191145742.1">
    <property type="nucleotide sequence ID" value="NZ_JACXAF010000021.1"/>
</dbReference>